<dbReference type="OrthoDB" id="4368794at2759"/>
<name>A0A9W9GNS1_9EURO</name>
<dbReference type="Proteomes" id="UP001149079">
    <property type="component" value="Unassembled WGS sequence"/>
</dbReference>
<dbReference type="RefSeq" id="XP_056519427.1">
    <property type="nucleotide sequence ID" value="XM_056669597.1"/>
</dbReference>
<reference evidence="2" key="1">
    <citation type="submission" date="2022-11" db="EMBL/GenBank/DDBJ databases">
        <authorList>
            <person name="Petersen C."/>
        </authorList>
    </citation>
    <scope>NUCLEOTIDE SEQUENCE</scope>
    <source>
        <strain evidence="2">IBT 22155</strain>
    </source>
</reference>
<dbReference type="AlphaFoldDB" id="A0A9W9GNS1"/>
<dbReference type="GeneID" id="81408767"/>
<evidence type="ECO:0000313" key="3">
    <source>
        <dbReference type="Proteomes" id="UP001149079"/>
    </source>
</evidence>
<accession>A0A9W9GNS1</accession>
<dbReference type="EMBL" id="JAPQKL010000006">
    <property type="protein sequence ID" value="KAJ5125028.1"/>
    <property type="molecule type" value="Genomic_DNA"/>
</dbReference>
<protein>
    <submittedName>
        <fullName evidence="2">Uncharacterized protein</fullName>
    </submittedName>
</protein>
<feature type="region of interest" description="Disordered" evidence="1">
    <location>
        <begin position="1"/>
        <end position="29"/>
    </location>
</feature>
<proteinExistence type="predicted"/>
<organism evidence="2 3">
    <name type="scientific">Penicillium bovifimosum</name>
    <dbReference type="NCBI Taxonomy" id="126998"/>
    <lineage>
        <taxon>Eukaryota</taxon>
        <taxon>Fungi</taxon>
        <taxon>Dikarya</taxon>
        <taxon>Ascomycota</taxon>
        <taxon>Pezizomycotina</taxon>
        <taxon>Eurotiomycetes</taxon>
        <taxon>Eurotiomycetidae</taxon>
        <taxon>Eurotiales</taxon>
        <taxon>Aspergillaceae</taxon>
        <taxon>Penicillium</taxon>
    </lineage>
</organism>
<comment type="caution">
    <text evidence="2">The sequence shown here is derived from an EMBL/GenBank/DDBJ whole genome shotgun (WGS) entry which is preliminary data.</text>
</comment>
<keyword evidence="3" id="KW-1185">Reference proteome</keyword>
<feature type="compositionally biased region" description="Basic and acidic residues" evidence="1">
    <location>
        <begin position="1"/>
        <end position="13"/>
    </location>
</feature>
<sequence length="368" mass="40707">MSRPHGEDAHPEELAQNMPPRRNSSGLAPWGLRALAPSFIPQSQHHVAHPPGLAPSRLSSTSMNFECVVQPQAHAPEPSHGHQYVNTQPIGPKTQQTRTAQAHTLPIRAPQVTAPKVELPQIDTRALGPNAMVPGLWTPDPLSPDSLAPSPPPAESTHDLRPPLPFGRLPSTVEEIGRSFLTTTTIDPHNVYKTATRPCQIAHRQYTNWTRVAYSARILPETFLTRWHQALGEVRLVFGYSALPNIIVFNQFLSAVSANPEARDWVASLHVPMDRPLADSVMEETYRDFLKCKARRLGHPPSIWNPQPAETKAPTAEGGLKYYCPLHHILTERSMEDCPLLPRNASAKQAENMGGSKKGGSQKDRKKR</sequence>
<feature type="compositionally biased region" description="Low complexity" evidence="1">
    <location>
        <begin position="139"/>
        <end position="148"/>
    </location>
</feature>
<reference evidence="2" key="2">
    <citation type="journal article" date="2023" name="IMA Fungus">
        <title>Comparative genomic study of the Penicillium genus elucidates a diverse pangenome and 15 lateral gene transfer events.</title>
        <authorList>
            <person name="Petersen C."/>
            <person name="Sorensen T."/>
            <person name="Nielsen M.R."/>
            <person name="Sondergaard T.E."/>
            <person name="Sorensen J.L."/>
            <person name="Fitzpatrick D.A."/>
            <person name="Frisvad J.C."/>
            <person name="Nielsen K.L."/>
        </authorList>
    </citation>
    <scope>NUCLEOTIDE SEQUENCE</scope>
    <source>
        <strain evidence="2">IBT 22155</strain>
    </source>
</reference>
<feature type="region of interest" description="Disordered" evidence="1">
    <location>
        <begin position="132"/>
        <end position="165"/>
    </location>
</feature>
<feature type="region of interest" description="Disordered" evidence="1">
    <location>
        <begin position="342"/>
        <end position="368"/>
    </location>
</feature>
<gene>
    <name evidence="2" type="ORF">N7515_008853</name>
</gene>
<evidence type="ECO:0000256" key="1">
    <source>
        <dbReference type="SAM" id="MobiDB-lite"/>
    </source>
</evidence>
<evidence type="ECO:0000313" key="2">
    <source>
        <dbReference type="EMBL" id="KAJ5125028.1"/>
    </source>
</evidence>